<dbReference type="PANTHER" id="PTHR43157">
    <property type="entry name" value="PHOSPHATIDYLINOSITOL-GLYCAN BIOSYNTHESIS CLASS F PROTEIN-RELATED"/>
    <property type="match status" value="1"/>
</dbReference>
<evidence type="ECO:0000313" key="3">
    <source>
        <dbReference type="Proteomes" id="UP001549307"/>
    </source>
</evidence>
<reference evidence="2 3" key="1">
    <citation type="submission" date="2024-06" db="EMBL/GenBank/DDBJ databases">
        <title>Sorghum-associated microbial communities from plants grown in Nebraska, USA.</title>
        <authorList>
            <person name="Schachtman D."/>
        </authorList>
    </citation>
    <scope>NUCLEOTIDE SEQUENCE [LARGE SCALE GENOMIC DNA]</scope>
    <source>
        <strain evidence="2 3">3552</strain>
    </source>
</reference>
<protein>
    <submittedName>
        <fullName evidence="2">NAD(P)-dependent dehydrogenase (Short-subunit alcohol dehydrogenase family)</fullName>
    </submittedName>
</protein>
<dbReference type="Proteomes" id="UP001549307">
    <property type="component" value="Unassembled WGS sequence"/>
</dbReference>
<dbReference type="Pfam" id="PF00106">
    <property type="entry name" value="adh_short"/>
    <property type="match status" value="1"/>
</dbReference>
<proteinExistence type="predicted"/>
<dbReference type="Gene3D" id="3.40.50.720">
    <property type="entry name" value="NAD(P)-binding Rossmann-like Domain"/>
    <property type="match status" value="1"/>
</dbReference>
<dbReference type="EMBL" id="JBEPSN010000001">
    <property type="protein sequence ID" value="MET4538389.1"/>
    <property type="molecule type" value="Genomic_DNA"/>
</dbReference>
<accession>A0ABV2P0W4</accession>
<organism evidence="2 3">
    <name type="scientific">Arthrobacter bambusae</name>
    <dbReference type="NCBI Taxonomy" id="1338426"/>
    <lineage>
        <taxon>Bacteria</taxon>
        <taxon>Bacillati</taxon>
        <taxon>Actinomycetota</taxon>
        <taxon>Actinomycetes</taxon>
        <taxon>Micrococcales</taxon>
        <taxon>Micrococcaceae</taxon>
        <taxon>Arthrobacter</taxon>
    </lineage>
</organism>
<name>A0ABV2P0W4_9MICC</name>
<evidence type="ECO:0000256" key="1">
    <source>
        <dbReference type="ARBA" id="ARBA00023002"/>
    </source>
</evidence>
<dbReference type="PRINTS" id="PR00081">
    <property type="entry name" value="GDHRDH"/>
</dbReference>
<dbReference type="SUPFAM" id="SSF51735">
    <property type="entry name" value="NAD(P)-binding Rossmann-fold domains"/>
    <property type="match status" value="1"/>
</dbReference>
<dbReference type="GeneID" id="92751126"/>
<gene>
    <name evidence="2" type="ORF">ABIE37_000144</name>
</gene>
<dbReference type="CDD" id="cd05327">
    <property type="entry name" value="retinol-DH_like_SDR_c_like"/>
    <property type="match status" value="1"/>
</dbReference>
<keyword evidence="1" id="KW-0560">Oxidoreductase</keyword>
<dbReference type="RefSeq" id="WP_354225757.1">
    <property type="nucleotide sequence ID" value="NZ_JBEPSN010000001.1"/>
</dbReference>
<dbReference type="InterPro" id="IPR002347">
    <property type="entry name" value="SDR_fam"/>
</dbReference>
<sequence>MLWTADDMPSQKGRTAVVTGSNTGLGFATASALAARGASVILAIRNVDAGSKAAERIRQASPGARIEVYQLDLGSLASIFKAAQRIRAKNPRIDLLINNAGIMNTPKGTTVDGVERQFGINHLGHFALTGLLIENMLAVPASRVVTVSALAHQMARGIDFDDLQRESSYAPMRVYSQSKLMNILFTYELQRRLDQAGALTLSVAAHPGLASSELSRGNPATQRAFIKLIRPLIFQSTSKGALPTLRAATDTSVRGAQYYGPDGRWSRGTRGSPAVVESSAASHNKTNQRRLWAVSEELTGVVFPV</sequence>
<dbReference type="PANTHER" id="PTHR43157:SF31">
    <property type="entry name" value="PHOSPHATIDYLINOSITOL-GLYCAN BIOSYNTHESIS CLASS F PROTEIN"/>
    <property type="match status" value="1"/>
</dbReference>
<keyword evidence="3" id="KW-1185">Reference proteome</keyword>
<comment type="caution">
    <text evidence="2">The sequence shown here is derived from an EMBL/GenBank/DDBJ whole genome shotgun (WGS) entry which is preliminary data.</text>
</comment>
<dbReference type="NCBIfam" id="NF004846">
    <property type="entry name" value="PRK06197.1"/>
    <property type="match status" value="1"/>
</dbReference>
<evidence type="ECO:0000313" key="2">
    <source>
        <dbReference type="EMBL" id="MET4538389.1"/>
    </source>
</evidence>
<dbReference type="InterPro" id="IPR036291">
    <property type="entry name" value="NAD(P)-bd_dom_sf"/>
</dbReference>